<protein>
    <submittedName>
        <fullName evidence="2">Carboxypeptidase regulatory-like domain-containing protein</fullName>
    </submittedName>
</protein>
<dbReference type="EMBL" id="VOBQ01000002">
    <property type="protein sequence ID" value="TWO73184.1"/>
    <property type="molecule type" value="Genomic_DNA"/>
</dbReference>
<proteinExistence type="predicted"/>
<name>A0A562ZYD2_9BURK</name>
<evidence type="ECO:0000313" key="2">
    <source>
        <dbReference type="EMBL" id="TWO73184.1"/>
    </source>
</evidence>
<organism evidence="2 3">
    <name type="scientific">Caenimonas sedimenti</name>
    <dbReference type="NCBI Taxonomy" id="2596921"/>
    <lineage>
        <taxon>Bacteria</taxon>
        <taxon>Pseudomonadati</taxon>
        <taxon>Pseudomonadota</taxon>
        <taxon>Betaproteobacteria</taxon>
        <taxon>Burkholderiales</taxon>
        <taxon>Comamonadaceae</taxon>
        <taxon>Caenimonas</taxon>
    </lineage>
</organism>
<accession>A0A562ZYD2</accession>
<feature type="signal peptide" evidence="1">
    <location>
        <begin position="1"/>
        <end position="17"/>
    </location>
</feature>
<reference evidence="2 3" key="1">
    <citation type="submission" date="2019-07" db="EMBL/GenBank/DDBJ databases">
        <title>Caenimonas sedimenti sp. nov., isolated from activated sludge.</title>
        <authorList>
            <person name="Xu J."/>
        </authorList>
    </citation>
    <scope>NUCLEOTIDE SEQUENCE [LARGE SCALE GENOMIC DNA]</scope>
    <source>
        <strain evidence="2 3">HX-9-20</strain>
    </source>
</reference>
<feature type="chain" id="PRO_5021804661" evidence="1">
    <location>
        <begin position="18"/>
        <end position="130"/>
    </location>
</feature>
<dbReference type="Proteomes" id="UP000318199">
    <property type="component" value="Unassembled WGS sequence"/>
</dbReference>
<dbReference type="OrthoDB" id="8926484at2"/>
<evidence type="ECO:0000313" key="3">
    <source>
        <dbReference type="Proteomes" id="UP000318199"/>
    </source>
</evidence>
<dbReference type="GO" id="GO:0004180">
    <property type="term" value="F:carboxypeptidase activity"/>
    <property type="evidence" value="ECO:0007669"/>
    <property type="project" value="UniProtKB-KW"/>
</dbReference>
<dbReference type="RefSeq" id="WP_145890730.1">
    <property type="nucleotide sequence ID" value="NZ_VOBQ01000002.1"/>
</dbReference>
<keyword evidence="2" id="KW-0121">Carboxypeptidase</keyword>
<comment type="caution">
    <text evidence="2">The sequence shown here is derived from an EMBL/GenBank/DDBJ whole genome shotgun (WGS) entry which is preliminary data.</text>
</comment>
<keyword evidence="3" id="KW-1185">Reference proteome</keyword>
<keyword evidence="2" id="KW-0645">Protease</keyword>
<keyword evidence="2" id="KW-0378">Hydrolase</keyword>
<sequence>MRKFLFALAAVPAMALAQAPTATSPAAYRCGGVGQDEQQAMKAQAASHDAMLTFAVDNGAYLADVEVQIRDARGATVLQARCGGPLMLVDLPQAGHYLITATAKGQTLRRSAQIGGGGKPERLAFIWPVG</sequence>
<keyword evidence="1" id="KW-0732">Signal</keyword>
<gene>
    <name evidence="2" type="ORF">FN976_02815</name>
</gene>
<evidence type="ECO:0000256" key="1">
    <source>
        <dbReference type="SAM" id="SignalP"/>
    </source>
</evidence>
<dbReference type="AlphaFoldDB" id="A0A562ZYD2"/>